<dbReference type="PANTHER" id="PTHR42996:SF1">
    <property type="entry name" value="PHOSPHATE-BINDING PROTEIN PSTS"/>
    <property type="match status" value="1"/>
</dbReference>
<keyword evidence="6 7" id="KW-0592">Phosphate transport</keyword>
<evidence type="ECO:0000259" key="9">
    <source>
        <dbReference type="Pfam" id="PF12849"/>
    </source>
</evidence>
<dbReference type="InterPro" id="IPR005673">
    <property type="entry name" value="ABC_phos-bd_PstS"/>
</dbReference>
<dbReference type="RefSeq" id="WP_092088528.1">
    <property type="nucleotide sequence ID" value="NZ_FMZW01000043.1"/>
</dbReference>
<dbReference type="GO" id="GO:0035435">
    <property type="term" value="P:phosphate ion transmembrane transport"/>
    <property type="evidence" value="ECO:0007669"/>
    <property type="project" value="InterPro"/>
</dbReference>
<dbReference type="NCBIfam" id="NF008171">
    <property type="entry name" value="PRK10918.1"/>
    <property type="match status" value="1"/>
</dbReference>
<evidence type="ECO:0000256" key="8">
    <source>
        <dbReference type="SAM" id="SignalP"/>
    </source>
</evidence>
<feature type="signal peptide" evidence="8">
    <location>
        <begin position="1"/>
        <end position="22"/>
    </location>
</feature>
<dbReference type="InterPro" id="IPR024370">
    <property type="entry name" value="PBP_domain"/>
</dbReference>
<dbReference type="GO" id="GO:0042301">
    <property type="term" value="F:phosphate ion binding"/>
    <property type="evidence" value="ECO:0007669"/>
    <property type="project" value="InterPro"/>
</dbReference>
<dbReference type="NCBIfam" id="TIGR00975">
    <property type="entry name" value="3a0107s03"/>
    <property type="match status" value="1"/>
</dbReference>
<reference evidence="10 11" key="1">
    <citation type="submission" date="2016-10" db="EMBL/GenBank/DDBJ databases">
        <authorList>
            <person name="de Groot N.N."/>
        </authorList>
    </citation>
    <scope>NUCLEOTIDE SEQUENCE [LARGE SCALE GENOMIC DNA]</scope>
    <source>
        <strain evidence="10 11">R5</strain>
    </source>
</reference>
<dbReference type="PIRSF" id="PIRSF002756">
    <property type="entry name" value="PstS"/>
    <property type="match status" value="1"/>
</dbReference>
<dbReference type="Pfam" id="PF12849">
    <property type="entry name" value="PBP_like_2"/>
    <property type="match status" value="1"/>
</dbReference>
<feature type="chain" id="PRO_5011540288" description="Phosphate-binding protein PstS" evidence="8">
    <location>
        <begin position="23"/>
        <end position="353"/>
    </location>
</feature>
<sequence length="353" mass="37742">MTKHFRLPIIFTALVVATQCFAADTRGAGSTFVSPVMAKWIDAYKAKTGNTVSYQSVGSSIGVGLIKKAAVDFGTSDMPLDPKELDRLGMVQFPIVIGGVVPVVNIAGVKPGQIQFTGQLLADIYLGKVKSWNDPAIQAVNPDLKLPRTAITVVHRLDGSGTTFNWSNYLAKVSAQWKASVGEGSSVEWPVGFGGKGNDGVASLVSLIPGAIGYLEYAYALQRLDRISFGLVQNSAGNFVTPDAASFQAAASSADWTTTQDFYQVLTNAPGEDAYPITATTFVLMHKQPKSPDGSATAIDFLRWSLQSGKAQAQLLNYVPLPATLVEQIEQYWQHNFEALTASAAASGKRTDR</sequence>
<dbReference type="AlphaFoldDB" id="A0A1G7HX56"/>
<evidence type="ECO:0000256" key="6">
    <source>
        <dbReference type="ARBA" id="ARBA00022592"/>
    </source>
</evidence>
<keyword evidence="5 7" id="KW-0813">Transport</keyword>
<evidence type="ECO:0000313" key="11">
    <source>
        <dbReference type="Proteomes" id="UP000199245"/>
    </source>
</evidence>
<proteinExistence type="inferred from homology"/>
<keyword evidence="8" id="KW-0732">Signal</keyword>
<dbReference type="CDD" id="cd13565">
    <property type="entry name" value="PBP2_PstS"/>
    <property type="match status" value="1"/>
</dbReference>
<dbReference type="Proteomes" id="UP000199245">
    <property type="component" value="Unassembled WGS sequence"/>
</dbReference>
<evidence type="ECO:0000256" key="3">
    <source>
        <dbReference type="ARBA" id="ARBA00011529"/>
    </source>
</evidence>
<dbReference type="GO" id="GO:0043190">
    <property type="term" value="C:ATP-binding cassette (ABC) transporter complex"/>
    <property type="evidence" value="ECO:0007669"/>
    <property type="project" value="InterPro"/>
</dbReference>
<dbReference type="EMBL" id="FMZW01000043">
    <property type="protein sequence ID" value="SDF04965.1"/>
    <property type="molecule type" value="Genomic_DNA"/>
</dbReference>
<gene>
    <name evidence="10" type="ORF">SAMN05216337_104326</name>
</gene>
<evidence type="ECO:0000256" key="1">
    <source>
        <dbReference type="ARBA" id="ARBA00002841"/>
    </source>
</evidence>
<accession>A0A1G7HX56</accession>
<evidence type="ECO:0000256" key="7">
    <source>
        <dbReference type="PIRNR" id="PIRNR002756"/>
    </source>
</evidence>
<feature type="domain" description="PBP" evidence="9">
    <location>
        <begin position="24"/>
        <end position="306"/>
    </location>
</feature>
<evidence type="ECO:0000256" key="5">
    <source>
        <dbReference type="ARBA" id="ARBA00022448"/>
    </source>
</evidence>
<comment type="function">
    <text evidence="1 7">Part of the ABC transporter complex PstSACB involved in phosphate import.</text>
</comment>
<comment type="subunit">
    <text evidence="3 7">The complex is composed of two ATP-binding proteins (PstB), two transmembrane proteins (PstC and PstA) and a solute-binding protein (PstS).</text>
</comment>
<name>A0A1G7HX56_9BRAD</name>
<dbReference type="InterPro" id="IPR050962">
    <property type="entry name" value="Phosphate-bind_PstS"/>
</dbReference>
<protein>
    <recommendedName>
        <fullName evidence="4 7">Phosphate-binding protein PstS</fullName>
    </recommendedName>
</protein>
<dbReference type="PANTHER" id="PTHR42996">
    <property type="entry name" value="PHOSPHATE-BINDING PROTEIN PSTS"/>
    <property type="match status" value="1"/>
</dbReference>
<comment type="similarity">
    <text evidence="2 7">Belongs to the PstS family.</text>
</comment>
<dbReference type="Gene3D" id="3.40.190.10">
    <property type="entry name" value="Periplasmic binding protein-like II"/>
    <property type="match status" value="2"/>
</dbReference>
<dbReference type="SUPFAM" id="SSF53850">
    <property type="entry name" value="Periplasmic binding protein-like II"/>
    <property type="match status" value="1"/>
</dbReference>
<organism evidence="10 11">
    <name type="scientific">Bradyrhizobium brasilense</name>
    <dbReference type="NCBI Taxonomy" id="1419277"/>
    <lineage>
        <taxon>Bacteria</taxon>
        <taxon>Pseudomonadati</taxon>
        <taxon>Pseudomonadota</taxon>
        <taxon>Alphaproteobacteria</taxon>
        <taxon>Hyphomicrobiales</taxon>
        <taxon>Nitrobacteraceae</taxon>
        <taxon>Bradyrhizobium</taxon>
    </lineage>
</organism>
<evidence type="ECO:0000256" key="4">
    <source>
        <dbReference type="ARBA" id="ARBA00021889"/>
    </source>
</evidence>
<evidence type="ECO:0000313" key="10">
    <source>
        <dbReference type="EMBL" id="SDF04965.1"/>
    </source>
</evidence>
<evidence type="ECO:0000256" key="2">
    <source>
        <dbReference type="ARBA" id="ARBA00008725"/>
    </source>
</evidence>